<sequence>MRKLAYSSLVVSIFIIICSIILLITPISFYDLNNNFSPIMNIVSILSMSFSIIALLIASLAFIASTAKPKLSIRITPFRTDYIEPTLHVERETGCVPIYVPNTRFLISIENNGDSVARYPMVQLKFGGIYFGPEDFSGWVKNFHEHSLGYYGMQWAGNESILIYPGFPKELPSLDFTGLYIGEESESNGYINMEISYVADNFNKKCFNFKFKLIYV</sequence>
<keyword evidence="3" id="KW-1185">Reference proteome</keyword>
<gene>
    <name evidence="2" type="ORF">RQP50_09340</name>
</gene>
<proteinExistence type="predicted"/>
<evidence type="ECO:0000256" key="1">
    <source>
        <dbReference type="SAM" id="Phobius"/>
    </source>
</evidence>
<reference evidence="3" key="1">
    <citation type="submission" date="2023-09" db="EMBL/GenBank/DDBJ databases">
        <title>Paenibacillus sp. chi10 Genome sequencing and assembly.</title>
        <authorList>
            <person name="Kim I."/>
        </authorList>
    </citation>
    <scope>NUCLEOTIDE SEQUENCE [LARGE SCALE GENOMIC DNA]</scope>
    <source>
        <strain evidence="3">chi10</strain>
    </source>
</reference>
<protein>
    <submittedName>
        <fullName evidence="2">Uncharacterized protein</fullName>
    </submittedName>
</protein>
<dbReference type="EMBL" id="JAVYAA010000002">
    <property type="protein sequence ID" value="MDT8976443.1"/>
    <property type="molecule type" value="Genomic_DNA"/>
</dbReference>
<keyword evidence="1" id="KW-0472">Membrane</keyword>
<name>A0AAJ2JSV6_9BACL</name>
<evidence type="ECO:0000313" key="3">
    <source>
        <dbReference type="Proteomes" id="UP001250538"/>
    </source>
</evidence>
<feature type="transmembrane region" description="Helical" evidence="1">
    <location>
        <begin position="42"/>
        <end position="64"/>
    </location>
</feature>
<comment type="caution">
    <text evidence="2">The sequence shown here is derived from an EMBL/GenBank/DDBJ whole genome shotgun (WGS) entry which is preliminary data.</text>
</comment>
<accession>A0AAJ2JSV6</accession>
<dbReference type="Proteomes" id="UP001250538">
    <property type="component" value="Unassembled WGS sequence"/>
</dbReference>
<feature type="transmembrane region" description="Helical" evidence="1">
    <location>
        <begin position="9"/>
        <end position="30"/>
    </location>
</feature>
<dbReference type="AlphaFoldDB" id="A0AAJ2JSV6"/>
<keyword evidence="1" id="KW-0812">Transmembrane</keyword>
<keyword evidence="1" id="KW-1133">Transmembrane helix</keyword>
<evidence type="ECO:0000313" key="2">
    <source>
        <dbReference type="EMBL" id="MDT8976443.1"/>
    </source>
</evidence>
<dbReference type="RefSeq" id="WP_315745017.1">
    <property type="nucleotide sequence ID" value="NZ_JAVYAA010000002.1"/>
</dbReference>
<organism evidence="2 3">
    <name type="scientific">Paenibacillus suaedae</name>
    <dbReference type="NCBI Taxonomy" id="3077233"/>
    <lineage>
        <taxon>Bacteria</taxon>
        <taxon>Bacillati</taxon>
        <taxon>Bacillota</taxon>
        <taxon>Bacilli</taxon>
        <taxon>Bacillales</taxon>
        <taxon>Paenibacillaceae</taxon>
        <taxon>Paenibacillus</taxon>
    </lineage>
</organism>